<dbReference type="RefSeq" id="XP_024699972.1">
    <property type="nucleotide sequence ID" value="XM_024846008.1"/>
</dbReference>
<dbReference type="InterPro" id="IPR044294">
    <property type="entry name" value="Lipase-like"/>
</dbReference>
<evidence type="ECO:0000256" key="1">
    <source>
        <dbReference type="ARBA" id="ARBA00007920"/>
    </source>
</evidence>
<dbReference type="Gene3D" id="3.40.50.1820">
    <property type="entry name" value="alpha/beta hydrolase"/>
    <property type="match status" value="1"/>
</dbReference>
<dbReference type="PANTHER" id="PTHR12482:SF62">
    <property type="entry name" value="LIPASE ROG1-RELATED"/>
    <property type="match status" value="1"/>
</dbReference>
<evidence type="ECO:0000256" key="3">
    <source>
        <dbReference type="SAM" id="MobiDB-lite"/>
    </source>
</evidence>
<accession>A0A2I2FVL3</accession>
<feature type="compositionally biased region" description="Basic and acidic residues" evidence="3">
    <location>
        <begin position="260"/>
        <end position="271"/>
    </location>
</feature>
<comment type="similarity">
    <text evidence="1">Belongs to the putative lipase ROG1 family.</text>
</comment>
<evidence type="ECO:0000259" key="4">
    <source>
        <dbReference type="Pfam" id="PF05057"/>
    </source>
</evidence>
<dbReference type="EMBL" id="MSFO01000009">
    <property type="protein sequence ID" value="PLB44670.1"/>
    <property type="molecule type" value="Genomic_DNA"/>
</dbReference>
<feature type="compositionally biased region" description="Polar residues" evidence="3">
    <location>
        <begin position="281"/>
        <end position="291"/>
    </location>
</feature>
<feature type="region of interest" description="Disordered" evidence="3">
    <location>
        <begin position="332"/>
        <end position="373"/>
    </location>
</feature>
<feature type="region of interest" description="Disordered" evidence="3">
    <location>
        <begin position="252"/>
        <end position="291"/>
    </location>
</feature>
<dbReference type="InterPro" id="IPR007751">
    <property type="entry name" value="DUF676_lipase-like"/>
</dbReference>
<dbReference type="OrthoDB" id="5368485at2759"/>
<dbReference type="Pfam" id="PF05057">
    <property type="entry name" value="DUF676"/>
    <property type="match status" value="2"/>
</dbReference>
<dbReference type="GO" id="GO:0047372">
    <property type="term" value="F:monoacylglycerol lipase activity"/>
    <property type="evidence" value="ECO:0007669"/>
    <property type="project" value="TreeGrafter"/>
</dbReference>
<evidence type="ECO:0000256" key="2">
    <source>
        <dbReference type="ARBA" id="ARBA00022963"/>
    </source>
</evidence>
<reference evidence="5 6" key="1">
    <citation type="submission" date="2016-12" db="EMBL/GenBank/DDBJ databases">
        <title>The genomes of Aspergillus section Nigri reveals drivers in fungal speciation.</title>
        <authorList>
            <consortium name="DOE Joint Genome Institute"/>
            <person name="Vesth T.C."/>
            <person name="Nybo J."/>
            <person name="Theobald S."/>
            <person name="Brandl J."/>
            <person name="Frisvad J.C."/>
            <person name="Nielsen K.F."/>
            <person name="Lyhne E.K."/>
            <person name="Kogle M.E."/>
            <person name="Kuo A."/>
            <person name="Riley R."/>
            <person name="Clum A."/>
            <person name="Nolan M."/>
            <person name="Lipzen A."/>
            <person name="Salamov A."/>
            <person name="Henrissat B."/>
            <person name="Wiebenga A."/>
            <person name="De Vries R.P."/>
            <person name="Grigoriev I.V."/>
            <person name="Mortensen U.H."/>
            <person name="Andersen M.R."/>
            <person name="Baker S.E."/>
        </authorList>
    </citation>
    <scope>NUCLEOTIDE SEQUENCE [LARGE SCALE GENOMIC DNA]</scope>
    <source>
        <strain evidence="5 6">IBT 23096</strain>
    </source>
</reference>
<name>A0A2I2FVL3_9EURO</name>
<dbReference type="InterPro" id="IPR016445">
    <property type="entry name" value="Rog1_fam"/>
</dbReference>
<evidence type="ECO:0000313" key="6">
    <source>
        <dbReference type="Proteomes" id="UP000234275"/>
    </source>
</evidence>
<feature type="region of interest" description="Disordered" evidence="3">
    <location>
        <begin position="832"/>
        <end position="877"/>
    </location>
</feature>
<feature type="region of interest" description="Disordered" evidence="3">
    <location>
        <begin position="776"/>
        <end position="796"/>
    </location>
</feature>
<feature type="region of interest" description="Disordered" evidence="3">
    <location>
        <begin position="647"/>
        <end position="678"/>
    </location>
</feature>
<proteinExistence type="inferred from homology"/>
<feature type="compositionally biased region" description="Basic and acidic residues" evidence="3">
    <location>
        <begin position="345"/>
        <end position="358"/>
    </location>
</feature>
<evidence type="ECO:0000313" key="5">
    <source>
        <dbReference type="EMBL" id="PLB44670.1"/>
    </source>
</evidence>
<keyword evidence="2" id="KW-0443">Lipid metabolism</keyword>
<dbReference type="STRING" id="1392250.A0A2I2FVL3"/>
<feature type="region of interest" description="Disordered" evidence="3">
    <location>
        <begin position="419"/>
        <end position="457"/>
    </location>
</feature>
<dbReference type="GO" id="GO:0016042">
    <property type="term" value="P:lipid catabolic process"/>
    <property type="evidence" value="ECO:0007669"/>
    <property type="project" value="UniProtKB-KW"/>
</dbReference>
<dbReference type="VEuPathDB" id="FungiDB:P170DRAFT_393150"/>
<comment type="caution">
    <text evidence="5">The sequence shown here is derived from an EMBL/GenBank/DDBJ whole genome shotgun (WGS) entry which is preliminary data.</text>
</comment>
<dbReference type="AlphaFoldDB" id="A0A2I2FVL3"/>
<dbReference type="PIRSF" id="PIRSF005412">
    <property type="entry name" value="UCP005412_abhydr"/>
    <property type="match status" value="1"/>
</dbReference>
<keyword evidence="2" id="KW-0442">Lipid degradation</keyword>
<keyword evidence="6" id="KW-1185">Reference proteome</keyword>
<dbReference type="Proteomes" id="UP000234275">
    <property type="component" value="Unassembled WGS sequence"/>
</dbReference>
<dbReference type="PANTHER" id="PTHR12482">
    <property type="entry name" value="LIPASE ROG1-RELATED-RELATED"/>
    <property type="match status" value="1"/>
</dbReference>
<sequence length="998" mass="109516">MLLNPTLYSASQTPDRGHFPLDKPNQYRFLGAQGWRAVRRNVEQAAEMLLIHQAGSVRVGEVVRYTITYTPAAEKIHPLPEKLFVKVKNTSAIPLRAAYLHGPYTLYASCYPSTFDPNVKSPQQDTDETPQFEPYLKAGGNWDAVINVPQNTPINNKAGLTSSEPVTWVVEIISQVIFSSTASVNFELLVGRDKKSTELPPTGGLSTDGYRAAQLRDHWSSRSKGKQVHASKGVHSDSITLLVDDTASLWNFPSFPGSPEEQKEGKEKRSSQDSPAPHAESSANVDNPASSAQYGQCKKKIHLVILTHGLHSNLGADMLYLKESIDTAARNTRDCAKDRHRRHGNKTDESRTPRDERSGNCANGSSKTASCNGADDDVEQVIVRGFPGNAVRTERGIQYLGKRLAKYVLLMTYPDQPHLPGRSASTKSLSKSHSTWKNAVEEPSIDGPRSDSSMGLPDSKSHAYKITSISFIGHSLGGLIQTYAIAYIQKHYPGFFDAIKPVNFVALATPFLGLSNENPMYVRFALDLGLVGRTGQDLGLSWTAPRVRSGWEAMIGGKGDSTKPHQHANAGSKPLLRILPCGPAHDILSKFQNRTVYSNVVNDGIVPLRTSCLLFLDWKGLDRVEKARRGNGIVGTMAEWGWAELTGANSKSPQTTRSIADFRQRNPPPKGEKSATAVDTHDAIGHGVLGTPNASQTPNKYPEANIPAVGAMPKVESTQLFPHGSLGNIFSMFRPKGKVTTTATGYKQTKIYKRSQTLPPGDVLEGVSSSGLFRRESLARDGPPEESGSYTPPKTTLFESASDLLMPPLPPVEFIVDPESRARTIFHDRLYRPEDIPPPLPTKRRTLTFGSSQSKPGPQSSSLQDPQIDTDYGEAEPERGLKVEEKIARAYHRNLSWRKVLVRLEPDAHNNIIVRRMFTNAYGWPVVKHLVDTHFGCTSMTDDVSNYDMETADPPPEAIDEHQSGVLNTGSPAEVGHSRDLLDDTAINIQGQPHEFTV</sequence>
<dbReference type="SUPFAM" id="SSF53474">
    <property type="entry name" value="alpha/beta-Hydrolases"/>
    <property type="match status" value="1"/>
</dbReference>
<feature type="domain" description="DUF676" evidence="4">
    <location>
        <begin position="465"/>
        <end position="610"/>
    </location>
</feature>
<dbReference type="GeneID" id="36553707"/>
<feature type="compositionally biased region" description="Polar residues" evidence="3">
    <location>
        <begin position="647"/>
        <end position="658"/>
    </location>
</feature>
<organism evidence="5 6">
    <name type="scientific">Aspergillus steynii IBT 23096</name>
    <dbReference type="NCBI Taxonomy" id="1392250"/>
    <lineage>
        <taxon>Eukaryota</taxon>
        <taxon>Fungi</taxon>
        <taxon>Dikarya</taxon>
        <taxon>Ascomycota</taxon>
        <taxon>Pezizomycotina</taxon>
        <taxon>Eurotiomycetes</taxon>
        <taxon>Eurotiomycetidae</taxon>
        <taxon>Eurotiales</taxon>
        <taxon>Aspergillaceae</taxon>
        <taxon>Aspergillus</taxon>
        <taxon>Aspergillus subgen. Circumdati</taxon>
    </lineage>
</organism>
<feature type="compositionally biased region" description="Polar residues" evidence="3">
    <location>
        <begin position="360"/>
        <end position="371"/>
    </location>
</feature>
<gene>
    <name evidence="5" type="ORF">P170DRAFT_393150</name>
</gene>
<feature type="compositionally biased region" description="Low complexity" evidence="3">
    <location>
        <begin position="423"/>
        <end position="435"/>
    </location>
</feature>
<feature type="domain" description="DUF676" evidence="4">
    <location>
        <begin position="298"/>
        <end position="329"/>
    </location>
</feature>
<dbReference type="InterPro" id="IPR029058">
    <property type="entry name" value="AB_hydrolase_fold"/>
</dbReference>
<protein>
    <recommendedName>
        <fullName evidence="4">DUF676 domain-containing protein</fullName>
    </recommendedName>
</protein>
<feature type="compositionally biased region" description="Low complexity" evidence="3">
    <location>
        <begin position="847"/>
        <end position="862"/>
    </location>
</feature>